<dbReference type="InterPro" id="IPR050256">
    <property type="entry name" value="Glycosyltransferase_2"/>
</dbReference>
<dbReference type="Pfam" id="PF00535">
    <property type="entry name" value="Glycos_transf_2"/>
    <property type="match status" value="1"/>
</dbReference>
<keyword evidence="13" id="KW-1185">Reference proteome</keyword>
<dbReference type="GO" id="GO:0016757">
    <property type="term" value="F:glycosyltransferase activity"/>
    <property type="evidence" value="ECO:0007669"/>
    <property type="project" value="UniProtKB-KW"/>
</dbReference>
<dbReference type="NCBIfam" id="NF010496">
    <property type="entry name" value="PRK13915.1"/>
    <property type="match status" value="1"/>
</dbReference>
<protein>
    <recommendedName>
        <fullName evidence="8">Glucosyl-3-phosphoglycerate synthase</fullName>
        <ecNumber evidence="7">2.4.1.266</ecNumber>
    </recommendedName>
</protein>
<evidence type="ECO:0000259" key="11">
    <source>
        <dbReference type="Pfam" id="PF00535"/>
    </source>
</evidence>
<keyword evidence="5 12" id="KW-0808">Transferase</keyword>
<evidence type="ECO:0000313" key="13">
    <source>
        <dbReference type="Proteomes" id="UP000320443"/>
    </source>
</evidence>
<gene>
    <name evidence="12" type="ORF">FNY97_09360</name>
</gene>
<evidence type="ECO:0000313" key="12">
    <source>
        <dbReference type="EMBL" id="TRX60365.1"/>
    </source>
</evidence>
<evidence type="ECO:0000256" key="3">
    <source>
        <dbReference type="ARBA" id="ARBA00006739"/>
    </source>
</evidence>
<dbReference type="EC" id="2.4.1.266" evidence="7"/>
<dbReference type="AlphaFoldDB" id="A0A553FSY3"/>
<dbReference type="Gene3D" id="3.90.550.10">
    <property type="entry name" value="Spore Coat Polysaccharide Biosynthesis Protein SpsA, Chain A"/>
    <property type="match status" value="1"/>
</dbReference>
<dbReference type="CDD" id="cd00761">
    <property type="entry name" value="Glyco_tranf_GTA_type"/>
    <property type="match status" value="1"/>
</dbReference>
<dbReference type="PANTHER" id="PTHR48090:SF10">
    <property type="entry name" value="GLUCOSYL-3-PHOSPHOGLYCERATE SYNTHASE"/>
    <property type="match status" value="1"/>
</dbReference>
<sequence>MFPSVSVVIPALNEERTVAHVVRACLADEPLEVIVIDADSTDETAARAAAAGARVCNWREILEEEPCPGKGESLWRGVAAARGEVVVFIDADLESARPGMVTALSEPFVDPHVRLVKARYARSLNGQPTGGGRVTELSAKPLLRMFFPELAHIDQPLGGEYAIRREAALGLPFVAGYGVEAGLLIDVAKRYGPHAIAEVDLGTRAHRNRPLEELAPMADVVARTILSRAGVVGPVAQRPPLLGKI</sequence>
<evidence type="ECO:0000256" key="8">
    <source>
        <dbReference type="ARBA" id="ARBA00040894"/>
    </source>
</evidence>
<dbReference type="PANTHER" id="PTHR48090">
    <property type="entry name" value="UNDECAPRENYL-PHOSPHATE 4-DEOXY-4-FORMAMIDO-L-ARABINOSE TRANSFERASE-RELATED"/>
    <property type="match status" value="1"/>
</dbReference>
<dbReference type="EMBL" id="VKDK01000016">
    <property type="protein sequence ID" value="TRX60365.1"/>
    <property type="molecule type" value="Genomic_DNA"/>
</dbReference>
<accession>A0A553FSY3</accession>
<comment type="caution">
    <text evidence="12">The sequence shown here is derived from an EMBL/GenBank/DDBJ whole genome shotgun (WGS) entry which is preliminary data.</text>
</comment>
<comment type="similarity">
    <text evidence="3">Belongs to the glycosyltransferase 2 family.</text>
</comment>
<keyword evidence="6" id="KW-0460">Magnesium</keyword>
<evidence type="ECO:0000256" key="2">
    <source>
        <dbReference type="ARBA" id="ARBA00001946"/>
    </source>
</evidence>
<evidence type="ECO:0000256" key="9">
    <source>
        <dbReference type="ARBA" id="ARBA00048689"/>
    </source>
</evidence>
<evidence type="ECO:0000256" key="6">
    <source>
        <dbReference type="ARBA" id="ARBA00022842"/>
    </source>
</evidence>
<feature type="domain" description="Glycosyltransferase 2-like" evidence="11">
    <location>
        <begin position="6"/>
        <end position="121"/>
    </location>
</feature>
<evidence type="ECO:0000256" key="4">
    <source>
        <dbReference type="ARBA" id="ARBA00022676"/>
    </source>
</evidence>
<dbReference type="RefSeq" id="WP_144013743.1">
    <property type="nucleotide sequence ID" value="NZ_VKDK01000016.1"/>
</dbReference>
<keyword evidence="4 12" id="KW-0328">Glycosyltransferase</keyword>
<organism evidence="12 13">
    <name type="scientific">Corynebacterium hiratae</name>
    <dbReference type="NCBI Taxonomy" id="3139423"/>
    <lineage>
        <taxon>Bacteria</taxon>
        <taxon>Bacillati</taxon>
        <taxon>Actinomycetota</taxon>
        <taxon>Actinomycetes</taxon>
        <taxon>Mycobacteriales</taxon>
        <taxon>Corynebacteriaceae</taxon>
        <taxon>Corynebacterium</taxon>
    </lineage>
</organism>
<name>A0A553FSY3_9CORY</name>
<evidence type="ECO:0000256" key="1">
    <source>
        <dbReference type="ARBA" id="ARBA00001936"/>
    </source>
</evidence>
<dbReference type="Proteomes" id="UP000320443">
    <property type="component" value="Unassembled WGS sequence"/>
</dbReference>
<dbReference type="SUPFAM" id="SSF53448">
    <property type="entry name" value="Nucleotide-diphospho-sugar transferases"/>
    <property type="match status" value="1"/>
</dbReference>
<evidence type="ECO:0000256" key="10">
    <source>
        <dbReference type="ARBA" id="ARBA00048997"/>
    </source>
</evidence>
<comment type="catalytic activity">
    <reaction evidence="9">
        <text>(2R)-3-phosphoglycerate + UDP-alpha-D-glucose = (2R)-2-O-(alpha-D-glucopyranosyl)-3-phospho-glycerate + UDP + H(+)</text>
        <dbReference type="Rhea" id="RHEA:31319"/>
        <dbReference type="ChEBI" id="CHEBI:15378"/>
        <dbReference type="ChEBI" id="CHEBI:58223"/>
        <dbReference type="ChEBI" id="CHEBI:58272"/>
        <dbReference type="ChEBI" id="CHEBI:58885"/>
        <dbReference type="ChEBI" id="CHEBI:62600"/>
        <dbReference type="EC" id="2.4.1.266"/>
    </reaction>
    <physiologicalReaction direction="left-to-right" evidence="9">
        <dbReference type="Rhea" id="RHEA:31320"/>
    </physiologicalReaction>
</comment>
<dbReference type="InterPro" id="IPR029044">
    <property type="entry name" value="Nucleotide-diphossugar_trans"/>
</dbReference>
<comment type="cofactor">
    <cofactor evidence="2">
        <name>Mg(2+)</name>
        <dbReference type="ChEBI" id="CHEBI:18420"/>
    </cofactor>
</comment>
<reference evidence="12 13" key="1">
    <citation type="submission" date="2019-07" db="EMBL/GenBank/DDBJ databases">
        <title>Draft genome of C. aurimucosum strain 2274.</title>
        <authorList>
            <person name="Pacheco L.G.C."/>
            <person name="Aguiar E.R.G.R."/>
            <person name="Santos C.S."/>
            <person name="Rocha D.J.P.G."/>
            <person name="Sant'Anna L.O."/>
            <person name="Mattos-Guaraldi A.L."/>
            <person name="Santos L.S."/>
        </authorList>
    </citation>
    <scope>NUCLEOTIDE SEQUENCE [LARGE SCALE GENOMIC DNA]</scope>
    <source>
        <strain evidence="12 13">2274</strain>
    </source>
</reference>
<evidence type="ECO:0000256" key="7">
    <source>
        <dbReference type="ARBA" id="ARBA00039022"/>
    </source>
</evidence>
<comment type="catalytic activity">
    <reaction evidence="10">
        <text>an NDP-alpha-D-glucose + (2R)-3-phosphoglycerate = (2R)-2-O-(alpha-D-glucopyranosyl)-3-phospho-glycerate + a ribonucleoside 5'-diphosphate + H(+)</text>
        <dbReference type="Rhea" id="RHEA:47244"/>
        <dbReference type="ChEBI" id="CHEBI:15378"/>
        <dbReference type="ChEBI" id="CHEBI:57930"/>
        <dbReference type="ChEBI" id="CHEBI:58272"/>
        <dbReference type="ChEBI" id="CHEBI:62600"/>
        <dbReference type="ChEBI" id="CHEBI:76533"/>
        <dbReference type="EC" id="2.4.1.266"/>
    </reaction>
    <physiologicalReaction direction="left-to-right" evidence="10">
        <dbReference type="Rhea" id="RHEA:47245"/>
    </physiologicalReaction>
</comment>
<comment type="cofactor">
    <cofactor evidence="1">
        <name>Mn(2+)</name>
        <dbReference type="ChEBI" id="CHEBI:29035"/>
    </cofactor>
</comment>
<dbReference type="InterPro" id="IPR001173">
    <property type="entry name" value="Glyco_trans_2-like"/>
</dbReference>
<proteinExistence type="inferred from homology"/>
<evidence type="ECO:0000256" key="5">
    <source>
        <dbReference type="ARBA" id="ARBA00022679"/>
    </source>
</evidence>